<keyword evidence="4" id="KW-0808">Transferase</keyword>
<evidence type="ECO:0000256" key="7">
    <source>
        <dbReference type="ARBA" id="ARBA00022840"/>
    </source>
</evidence>
<feature type="domain" description="Signal transduction histidine kinase subgroup 3 dimerisation and phosphoacceptor" evidence="10">
    <location>
        <begin position="130"/>
        <end position="194"/>
    </location>
</feature>
<dbReference type="InterPro" id="IPR011712">
    <property type="entry name" value="Sig_transdc_His_kin_sub3_dim/P"/>
</dbReference>
<feature type="region of interest" description="Disordered" evidence="9">
    <location>
        <begin position="91"/>
        <end position="125"/>
    </location>
</feature>
<gene>
    <name evidence="11" type="ORF">C1I98_07150</name>
</gene>
<evidence type="ECO:0000259" key="10">
    <source>
        <dbReference type="Pfam" id="PF07730"/>
    </source>
</evidence>
<evidence type="ECO:0000313" key="12">
    <source>
        <dbReference type="Proteomes" id="UP000248544"/>
    </source>
</evidence>
<dbReference type="GO" id="GO:0005524">
    <property type="term" value="F:ATP binding"/>
    <property type="evidence" value="ECO:0007669"/>
    <property type="project" value="UniProtKB-KW"/>
</dbReference>
<sequence>MALPRRGPRTGGAGIGGLRSDGGAAGAPDRRGRPRRRALRAGRPAAVARRAGQRHDHRAVRRGQAHPGVGLNGLGGGGHGRALVALRPALGAGPARDDRGPRADPGGAGGGRAHHAAARGTGAAARAADRRRLARELHDLIAHHVSVVGLYMGVARRTISADPERARLALRTGEDTVRQAMTEMRHLLEVLRTDGEPKS</sequence>
<dbReference type="GO" id="GO:0046983">
    <property type="term" value="F:protein dimerization activity"/>
    <property type="evidence" value="ECO:0007669"/>
    <property type="project" value="InterPro"/>
</dbReference>
<dbReference type="GO" id="GO:0016020">
    <property type="term" value="C:membrane"/>
    <property type="evidence" value="ECO:0007669"/>
    <property type="project" value="InterPro"/>
</dbReference>
<name>A0A2W2GUZ0_9ACTN</name>
<comment type="caution">
    <text evidence="11">The sequence shown here is derived from an EMBL/GenBank/DDBJ whole genome shotgun (WGS) entry which is preliminary data.</text>
</comment>
<reference evidence="11 12" key="1">
    <citation type="submission" date="2018-01" db="EMBL/GenBank/DDBJ databases">
        <title>Draft genome sequence of Sphaerisporangium sp. 7K107.</title>
        <authorList>
            <person name="Sahin N."/>
            <person name="Saygin H."/>
            <person name="Ay H."/>
        </authorList>
    </citation>
    <scope>NUCLEOTIDE SEQUENCE [LARGE SCALE GENOMIC DNA]</scope>
    <source>
        <strain evidence="11 12">7K107</strain>
    </source>
</reference>
<evidence type="ECO:0000256" key="6">
    <source>
        <dbReference type="ARBA" id="ARBA00022777"/>
    </source>
</evidence>
<evidence type="ECO:0000256" key="1">
    <source>
        <dbReference type="ARBA" id="ARBA00000085"/>
    </source>
</evidence>
<dbReference type="Proteomes" id="UP000248544">
    <property type="component" value="Unassembled WGS sequence"/>
</dbReference>
<evidence type="ECO:0000256" key="8">
    <source>
        <dbReference type="ARBA" id="ARBA00023012"/>
    </source>
</evidence>
<dbReference type="GO" id="GO:0000155">
    <property type="term" value="F:phosphorelay sensor kinase activity"/>
    <property type="evidence" value="ECO:0007669"/>
    <property type="project" value="InterPro"/>
</dbReference>
<keyword evidence="12" id="KW-1185">Reference proteome</keyword>
<comment type="catalytic activity">
    <reaction evidence="1">
        <text>ATP + protein L-histidine = ADP + protein N-phospho-L-histidine.</text>
        <dbReference type="EC" id="2.7.13.3"/>
    </reaction>
</comment>
<feature type="compositionally biased region" description="Low complexity" evidence="9">
    <location>
        <begin position="41"/>
        <end position="50"/>
    </location>
</feature>
<dbReference type="PANTHER" id="PTHR24421:SF10">
    <property type="entry name" value="NITRATE_NITRITE SENSOR PROTEIN NARQ"/>
    <property type="match status" value="1"/>
</dbReference>
<keyword evidence="6" id="KW-0418">Kinase</keyword>
<proteinExistence type="predicted"/>
<dbReference type="Pfam" id="PF07730">
    <property type="entry name" value="HisKA_3"/>
    <property type="match status" value="1"/>
</dbReference>
<protein>
    <recommendedName>
        <fullName evidence="2">histidine kinase</fullName>
        <ecNumber evidence="2">2.7.13.3</ecNumber>
    </recommendedName>
</protein>
<evidence type="ECO:0000256" key="5">
    <source>
        <dbReference type="ARBA" id="ARBA00022741"/>
    </source>
</evidence>
<evidence type="ECO:0000256" key="4">
    <source>
        <dbReference type="ARBA" id="ARBA00022679"/>
    </source>
</evidence>
<evidence type="ECO:0000313" key="11">
    <source>
        <dbReference type="EMBL" id="PZG52261.1"/>
    </source>
</evidence>
<evidence type="ECO:0000256" key="2">
    <source>
        <dbReference type="ARBA" id="ARBA00012438"/>
    </source>
</evidence>
<feature type="compositionally biased region" description="Basic residues" evidence="9">
    <location>
        <begin position="51"/>
        <end position="64"/>
    </location>
</feature>
<keyword evidence="5" id="KW-0547">Nucleotide-binding</keyword>
<evidence type="ECO:0000256" key="3">
    <source>
        <dbReference type="ARBA" id="ARBA00022553"/>
    </source>
</evidence>
<keyword evidence="7" id="KW-0067">ATP-binding</keyword>
<organism evidence="11 12">
    <name type="scientific">Spongiactinospora gelatinilytica</name>
    <dbReference type="NCBI Taxonomy" id="2666298"/>
    <lineage>
        <taxon>Bacteria</taxon>
        <taxon>Bacillati</taxon>
        <taxon>Actinomycetota</taxon>
        <taxon>Actinomycetes</taxon>
        <taxon>Streptosporangiales</taxon>
        <taxon>Streptosporangiaceae</taxon>
        <taxon>Spongiactinospora</taxon>
    </lineage>
</organism>
<keyword evidence="3" id="KW-0597">Phosphoprotein</keyword>
<dbReference type="AlphaFoldDB" id="A0A2W2GUZ0"/>
<evidence type="ECO:0000256" key="9">
    <source>
        <dbReference type="SAM" id="MobiDB-lite"/>
    </source>
</evidence>
<feature type="compositionally biased region" description="Gly residues" evidence="9">
    <location>
        <begin position="9"/>
        <end position="25"/>
    </location>
</feature>
<keyword evidence="8" id="KW-0902">Two-component regulatory system</keyword>
<dbReference type="Gene3D" id="1.20.5.1930">
    <property type="match status" value="1"/>
</dbReference>
<dbReference type="InterPro" id="IPR050482">
    <property type="entry name" value="Sensor_HK_TwoCompSys"/>
</dbReference>
<dbReference type="EMBL" id="POUA01000034">
    <property type="protein sequence ID" value="PZG52261.1"/>
    <property type="molecule type" value="Genomic_DNA"/>
</dbReference>
<dbReference type="EC" id="2.7.13.3" evidence="2"/>
<dbReference type="PANTHER" id="PTHR24421">
    <property type="entry name" value="NITRATE/NITRITE SENSOR PROTEIN NARX-RELATED"/>
    <property type="match status" value="1"/>
</dbReference>
<accession>A0A2W2GUZ0</accession>
<feature type="region of interest" description="Disordered" evidence="9">
    <location>
        <begin position="1"/>
        <end position="74"/>
    </location>
</feature>